<name>A0A9D4R460_DREPO</name>
<feature type="non-terminal residue" evidence="2">
    <location>
        <position position="231"/>
    </location>
</feature>
<dbReference type="AlphaFoldDB" id="A0A9D4R460"/>
<reference evidence="2" key="2">
    <citation type="submission" date="2020-11" db="EMBL/GenBank/DDBJ databases">
        <authorList>
            <person name="McCartney M.A."/>
            <person name="Auch B."/>
            <person name="Kono T."/>
            <person name="Mallez S."/>
            <person name="Becker A."/>
            <person name="Gohl D.M."/>
            <person name="Silverstein K.A.T."/>
            <person name="Koren S."/>
            <person name="Bechman K.B."/>
            <person name="Herman A."/>
            <person name="Abrahante J.E."/>
            <person name="Garbe J."/>
        </authorList>
    </citation>
    <scope>NUCLEOTIDE SEQUENCE</scope>
    <source>
        <strain evidence="2">Duluth1</strain>
        <tissue evidence="2">Whole animal</tissue>
    </source>
</reference>
<accession>A0A9D4R460</accession>
<reference evidence="2" key="1">
    <citation type="journal article" date="2019" name="bioRxiv">
        <title>The Genome of the Zebra Mussel, Dreissena polymorpha: A Resource for Invasive Species Research.</title>
        <authorList>
            <person name="McCartney M.A."/>
            <person name="Auch B."/>
            <person name="Kono T."/>
            <person name="Mallez S."/>
            <person name="Zhang Y."/>
            <person name="Obille A."/>
            <person name="Becker A."/>
            <person name="Abrahante J.E."/>
            <person name="Garbe J."/>
            <person name="Badalamenti J.P."/>
            <person name="Herman A."/>
            <person name="Mangelson H."/>
            <person name="Liachko I."/>
            <person name="Sullivan S."/>
            <person name="Sone E.D."/>
            <person name="Koren S."/>
            <person name="Silverstein K.A.T."/>
            <person name="Beckman K.B."/>
            <person name="Gohl D.M."/>
        </authorList>
    </citation>
    <scope>NUCLEOTIDE SEQUENCE</scope>
    <source>
        <strain evidence="2">Duluth1</strain>
        <tissue evidence="2">Whole animal</tissue>
    </source>
</reference>
<evidence type="ECO:0000313" key="2">
    <source>
        <dbReference type="EMBL" id="KAH3853558.1"/>
    </source>
</evidence>
<keyword evidence="3" id="KW-1185">Reference proteome</keyword>
<feature type="compositionally biased region" description="Basic and acidic residues" evidence="1">
    <location>
        <begin position="222"/>
        <end position="231"/>
    </location>
</feature>
<proteinExistence type="predicted"/>
<feature type="region of interest" description="Disordered" evidence="1">
    <location>
        <begin position="170"/>
        <end position="231"/>
    </location>
</feature>
<comment type="caution">
    <text evidence="2">The sequence shown here is derived from an EMBL/GenBank/DDBJ whole genome shotgun (WGS) entry which is preliminary data.</text>
</comment>
<dbReference type="EMBL" id="JAIWYP010000003">
    <property type="protein sequence ID" value="KAH3853558.1"/>
    <property type="molecule type" value="Genomic_DNA"/>
</dbReference>
<evidence type="ECO:0000313" key="3">
    <source>
        <dbReference type="Proteomes" id="UP000828390"/>
    </source>
</evidence>
<sequence length="231" mass="25194">MQFVKTSYLRVSDKAVLPVEVYAVKLTEDVAGHSWVTKSHIKEMLELVQGTVLSYLDSYSEKKAPGPSKVLSKPSDIITGTSVRVGYMFKDRPSHQTCLADVCHLMGTSHNECNTQLQSLSVLKQKLLIYAHPLTGCSQGTSQLLKVMREKRDSMGGSGVSISNYFQRIPSSQTGSQRGASQATNGAGTKAREPSMSRSSHPTSETVESATETKTIPQEPASEGRKTRIKN</sequence>
<organism evidence="2 3">
    <name type="scientific">Dreissena polymorpha</name>
    <name type="common">Zebra mussel</name>
    <name type="synonym">Mytilus polymorpha</name>
    <dbReference type="NCBI Taxonomy" id="45954"/>
    <lineage>
        <taxon>Eukaryota</taxon>
        <taxon>Metazoa</taxon>
        <taxon>Spiralia</taxon>
        <taxon>Lophotrochozoa</taxon>
        <taxon>Mollusca</taxon>
        <taxon>Bivalvia</taxon>
        <taxon>Autobranchia</taxon>
        <taxon>Heteroconchia</taxon>
        <taxon>Euheterodonta</taxon>
        <taxon>Imparidentia</taxon>
        <taxon>Neoheterodontei</taxon>
        <taxon>Myida</taxon>
        <taxon>Dreissenoidea</taxon>
        <taxon>Dreissenidae</taxon>
        <taxon>Dreissena</taxon>
    </lineage>
</organism>
<evidence type="ECO:0000256" key="1">
    <source>
        <dbReference type="SAM" id="MobiDB-lite"/>
    </source>
</evidence>
<feature type="compositionally biased region" description="Polar residues" evidence="1">
    <location>
        <begin position="196"/>
        <end position="216"/>
    </location>
</feature>
<gene>
    <name evidence="2" type="ORF">DPMN_096086</name>
</gene>
<feature type="compositionally biased region" description="Polar residues" evidence="1">
    <location>
        <begin position="170"/>
        <end position="187"/>
    </location>
</feature>
<dbReference type="Proteomes" id="UP000828390">
    <property type="component" value="Unassembled WGS sequence"/>
</dbReference>
<protein>
    <submittedName>
        <fullName evidence="2">Uncharacterized protein</fullName>
    </submittedName>
</protein>